<keyword evidence="1" id="KW-0812">Transmembrane</keyword>
<dbReference type="InterPro" id="IPR010718">
    <property type="entry name" value="DUF1294"/>
</dbReference>
<proteinExistence type="predicted"/>
<reference evidence="2 3" key="1">
    <citation type="submission" date="2023-07" db="EMBL/GenBank/DDBJ databases">
        <title>Sorghum-associated microbial communities from plants grown in Nebraska, USA.</title>
        <authorList>
            <person name="Schachtman D."/>
        </authorList>
    </citation>
    <scope>NUCLEOTIDE SEQUENCE [LARGE SCALE GENOMIC DNA]</scope>
    <source>
        <strain evidence="2 3">BE187</strain>
    </source>
</reference>
<name>A0ABU1VLD8_9GAMM</name>
<dbReference type="EMBL" id="JAVDVW010000001">
    <property type="protein sequence ID" value="MDR7097978.1"/>
    <property type="molecule type" value="Genomic_DNA"/>
</dbReference>
<feature type="transmembrane region" description="Helical" evidence="1">
    <location>
        <begin position="92"/>
        <end position="110"/>
    </location>
</feature>
<evidence type="ECO:0000313" key="2">
    <source>
        <dbReference type="EMBL" id="MDR7097978.1"/>
    </source>
</evidence>
<keyword evidence="3" id="KW-1185">Reference proteome</keyword>
<accession>A0ABU1VLD8</accession>
<keyword evidence="1" id="KW-1133">Transmembrane helix</keyword>
<gene>
    <name evidence="2" type="ORF">J2X04_000325</name>
</gene>
<sequence>MGVALLLVCAFAGFIGCAIHAGQLPVMAGFAIALLSATTYLAYAVDKRAAERGRWRTPESTLHALELLGGWPGALIAQRVMRHKTHKASYRMGFWMAVVANCAAFGLWIARP</sequence>
<keyword evidence="1" id="KW-0472">Membrane</keyword>
<dbReference type="Pfam" id="PF06961">
    <property type="entry name" value="DUF1294"/>
    <property type="match status" value="1"/>
</dbReference>
<dbReference type="RefSeq" id="WP_310051352.1">
    <property type="nucleotide sequence ID" value="NZ_JAVDVW010000001.1"/>
</dbReference>
<dbReference type="Proteomes" id="UP001267878">
    <property type="component" value="Unassembled WGS sequence"/>
</dbReference>
<organism evidence="2 3">
    <name type="scientific">Agrilutibacter niabensis</name>
    <dbReference type="NCBI Taxonomy" id="380628"/>
    <lineage>
        <taxon>Bacteria</taxon>
        <taxon>Pseudomonadati</taxon>
        <taxon>Pseudomonadota</taxon>
        <taxon>Gammaproteobacteria</taxon>
        <taxon>Lysobacterales</taxon>
        <taxon>Lysobacteraceae</taxon>
        <taxon>Agrilutibacter</taxon>
    </lineage>
</organism>
<evidence type="ECO:0000313" key="3">
    <source>
        <dbReference type="Proteomes" id="UP001267878"/>
    </source>
</evidence>
<feature type="transmembrane region" description="Helical" evidence="1">
    <location>
        <begin position="28"/>
        <end position="45"/>
    </location>
</feature>
<evidence type="ECO:0000256" key="1">
    <source>
        <dbReference type="SAM" id="Phobius"/>
    </source>
</evidence>
<protein>
    <submittedName>
        <fullName evidence="2">Uncharacterized membrane protein YsdA (DUF1294 family)</fullName>
    </submittedName>
</protein>
<comment type="caution">
    <text evidence="2">The sequence shown here is derived from an EMBL/GenBank/DDBJ whole genome shotgun (WGS) entry which is preliminary data.</text>
</comment>